<reference evidence="3" key="1">
    <citation type="submission" date="2022-08" db="EMBL/GenBank/DDBJ databases">
        <title>Genomic Encyclopedia of Type Strains, Phase V (KMG-V): Genome sequencing to study the core and pangenomes of soil and plant-associated prokaryotes.</title>
        <authorList>
            <person name="Whitman W."/>
        </authorList>
    </citation>
    <scope>NUCLEOTIDE SEQUENCE</scope>
    <source>
        <strain evidence="2">0</strain>
        <strain evidence="4">SP2016B</strain>
        <strain evidence="5">SP2017</strain>
        <strain evidence="8">SP3002</strain>
        <strain evidence="6">SP3012</strain>
        <strain evidence="7">SP3026</strain>
        <strain evidence="3">SP3049</strain>
    </source>
</reference>
<gene>
    <name evidence="7" type="ORF">GGP45_000914</name>
    <name evidence="3" type="ORF">GGP61_002190</name>
    <name evidence="2" type="ORF">GGP71_002327</name>
    <name evidence="4" type="ORF">GGP82_003093</name>
    <name evidence="5" type="ORF">GGP83_001426</name>
    <name evidence="8" type="ORF">GGP99_000898</name>
    <name evidence="6" type="ORF">GGQ01_002021</name>
</gene>
<name>A0A840EKT6_9BACT</name>
<dbReference type="GeneID" id="83729955"/>
<evidence type="ECO:0000313" key="2">
    <source>
        <dbReference type="EMBL" id="MCS3678396.1"/>
    </source>
</evidence>
<dbReference type="Proteomes" id="UP001155027">
    <property type="component" value="Unassembled WGS sequence"/>
</dbReference>
<keyword evidence="1" id="KW-0472">Membrane</keyword>
<dbReference type="Proteomes" id="UP001155057">
    <property type="component" value="Unassembled WGS sequence"/>
</dbReference>
<keyword evidence="1" id="KW-1133">Transmembrane helix</keyword>
<proteinExistence type="predicted"/>
<protein>
    <submittedName>
        <fullName evidence="3">Uncharacterized membrane protein YjjP (DUF1212 family)</fullName>
    </submittedName>
</protein>
<evidence type="ECO:0000313" key="3">
    <source>
        <dbReference type="EMBL" id="MCS3710577.1"/>
    </source>
</evidence>
<dbReference type="EMBL" id="JANTYZ010000014">
    <property type="protein sequence ID" value="MCS3866519.1"/>
    <property type="molecule type" value="Genomic_DNA"/>
</dbReference>
<evidence type="ECO:0000313" key="6">
    <source>
        <dbReference type="EMBL" id="MCS4036949.1"/>
    </source>
</evidence>
<dbReference type="Proteomes" id="UP001155034">
    <property type="component" value="Unassembled WGS sequence"/>
</dbReference>
<feature type="transmembrane region" description="Helical" evidence="1">
    <location>
        <begin position="31"/>
        <end position="49"/>
    </location>
</feature>
<organism evidence="3 9">
    <name type="scientific">Salinibacter ruber</name>
    <dbReference type="NCBI Taxonomy" id="146919"/>
    <lineage>
        <taxon>Bacteria</taxon>
        <taxon>Pseudomonadati</taxon>
        <taxon>Rhodothermota</taxon>
        <taxon>Rhodothermia</taxon>
        <taxon>Rhodothermales</taxon>
        <taxon>Salinibacteraceae</taxon>
        <taxon>Salinibacter</taxon>
    </lineage>
</organism>
<evidence type="ECO:0000256" key="1">
    <source>
        <dbReference type="SAM" id="Phobius"/>
    </source>
</evidence>
<accession>A0A840EKT6</accession>
<dbReference type="Proteomes" id="UP001155010">
    <property type="component" value="Unassembled WGS sequence"/>
</dbReference>
<sequence>MSSTQIFQVIYALIAIFGASLTVIRLQAGDWLAALWPALIAGFCVYRLFTVTEE</sequence>
<dbReference type="EMBL" id="JANUAE010000007">
    <property type="protein sequence ID" value="MCS3710577.1"/>
    <property type="molecule type" value="Genomic_DNA"/>
</dbReference>
<dbReference type="EMBL" id="JANUAU010000007">
    <property type="protein sequence ID" value="MCS3678396.1"/>
    <property type="molecule type" value="Genomic_DNA"/>
</dbReference>
<evidence type="ECO:0000313" key="7">
    <source>
        <dbReference type="EMBL" id="MCS4120596.1"/>
    </source>
</evidence>
<dbReference type="Proteomes" id="UP001155110">
    <property type="component" value="Unassembled WGS sequence"/>
</dbReference>
<dbReference type="RefSeq" id="WP_011402804.1">
    <property type="nucleotide sequence ID" value="NZ_CALTRV010000004.1"/>
</dbReference>
<feature type="transmembrane region" description="Helical" evidence="1">
    <location>
        <begin position="6"/>
        <end position="24"/>
    </location>
</feature>
<comment type="caution">
    <text evidence="3">The sequence shown here is derived from an EMBL/GenBank/DDBJ whole genome shotgun (WGS) entry which is preliminary data.</text>
</comment>
<dbReference type="Proteomes" id="UP001155040">
    <property type="component" value="Unassembled WGS sequence"/>
</dbReference>
<dbReference type="AlphaFoldDB" id="A0A840EKT6"/>
<evidence type="ECO:0000313" key="9">
    <source>
        <dbReference type="Proteomes" id="UP001155057"/>
    </source>
</evidence>
<evidence type="ECO:0000313" key="5">
    <source>
        <dbReference type="EMBL" id="MCS3951481.1"/>
    </source>
</evidence>
<dbReference type="EMBL" id="JANUBL010000001">
    <property type="protein sequence ID" value="MCS4120596.1"/>
    <property type="molecule type" value="Genomic_DNA"/>
</dbReference>
<evidence type="ECO:0000313" key="4">
    <source>
        <dbReference type="EMBL" id="MCS3866519.1"/>
    </source>
</evidence>
<dbReference type="EMBL" id="JANTZM010000003">
    <property type="protein sequence ID" value="MCS4156956.1"/>
    <property type="molecule type" value="Genomic_DNA"/>
</dbReference>
<evidence type="ECO:0000313" key="8">
    <source>
        <dbReference type="EMBL" id="MCS4156956.1"/>
    </source>
</evidence>
<keyword evidence="1" id="KW-0812">Transmembrane</keyword>
<dbReference type="EMBL" id="JANUBB010000005">
    <property type="protein sequence ID" value="MCS3951481.1"/>
    <property type="molecule type" value="Genomic_DNA"/>
</dbReference>
<dbReference type="EMBL" id="JANUBF010000012">
    <property type="protein sequence ID" value="MCS4036949.1"/>
    <property type="molecule type" value="Genomic_DNA"/>
</dbReference>
<dbReference type="Proteomes" id="UP001155144">
    <property type="component" value="Unassembled WGS sequence"/>
</dbReference>